<evidence type="ECO:0000313" key="1">
    <source>
        <dbReference type="EMBL" id="CAA9397808.1"/>
    </source>
</evidence>
<protein>
    <submittedName>
        <fullName evidence="1">Uncharacterized protein</fullName>
    </submittedName>
</protein>
<gene>
    <name evidence="1" type="ORF">AVDCRST_MAG74-1490</name>
</gene>
<proteinExistence type="predicted"/>
<name>A0A6J4NU76_9BACT</name>
<dbReference type="EMBL" id="CADCUR010000115">
    <property type="protein sequence ID" value="CAA9397808.1"/>
    <property type="molecule type" value="Genomic_DNA"/>
</dbReference>
<reference evidence="1" key="1">
    <citation type="submission" date="2020-02" db="EMBL/GenBank/DDBJ databases">
        <authorList>
            <person name="Meier V. D."/>
        </authorList>
    </citation>
    <scope>NUCLEOTIDE SEQUENCE</scope>
    <source>
        <strain evidence="1">AVDCRST_MAG74</strain>
    </source>
</reference>
<dbReference type="AlphaFoldDB" id="A0A6J4NU76"/>
<accession>A0A6J4NU76</accession>
<organism evidence="1">
    <name type="scientific">uncultured Pyrinomonadaceae bacterium</name>
    <dbReference type="NCBI Taxonomy" id="2283094"/>
    <lineage>
        <taxon>Bacteria</taxon>
        <taxon>Pseudomonadati</taxon>
        <taxon>Acidobacteriota</taxon>
        <taxon>Blastocatellia</taxon>
        <taxon>Blastocatellales</taxon>
        <taxon>Pyrinomonadaceae</taxon>
        <taxon>environmental samples</taxon>
    </lineage>
</organism>
<sequence>MIYALKTFVFVLFLVPIVNAQNLSREQKIQKIQELNGQIKILEKDILLPDAKDSEKAGKENLNVIRILPREKYDHKLTIQGGGSYYSFTKKSHNYQDTAQIGLEQNNLKVGFAGANYGFIADLGETSLVDISKETLEVNFLNNYRPPTNEPEIRIEQRRAHDYKIDGLSYKDRLPAVVGHAYVLRAISFDEADILVALKIHRKDTDGSLIIFWKLIEQFETPHIEREIPSAIIQQNSETESEVSDYAAAQAVQIALVQRELNNVSVEATTKTITLRGNIPKGKMADAVRIAMEIGKRKVKNQLTEQ</sequence>